<dbReference type="PANTHER" id="PTHR21261">
    <property type="entry name" value="BEAT PROTEIN"/>
    <property type="match status" value="1"/>
</dbReference>
<dbReference type="Proteomes" id="UP000616769">
    <property type="component" value="Unassembled WGS sequence"/>
</dbReference>
<accession>A0A132A126</accession>
<dbReference type="PANTHER" id="PTHR21261:SF15">
    <property type="entry name" value="BEATEN PATH IIIA, ISOFORM D-RELATED"/>
    <property type="match status" value="1"/>
</dbReference>
<evidence type="ECO:0000313" key="2">
    <source>
        <dbReference type="Proteomes" id="UP000616769"/>
    </source>
</evidence>
<dbReference type="AlphaFoldDB" id="A0A132A126"/>
<protein>
    <recommendedName>
        <fullName evidence="3">CD80-like immunoglobulin C2-set domain-containing protein</fullName>
    </recommendedName>
</protein>
<evidence type="ECO:0008006" key="3">
    <source>
        <dbReference type="Google" id="ProtNLM"/>
    </source>
</evidence>
<feature type="non-terminal residue" evidence="1">
    <location>
        <position position="1"/>
    </location>
</feature>
<dbReference type="EMBL" id="JXLN01009946">
    <property type="protein sequence ID" value="KPM04758.1"/>
    <property type="molecule type" value="Genomic_DNA"/>
</dbReference>
<gene>
    <name evidence="1" type="ORF">QR98_0032120</name>
</gene>
<evidence type="ECO:0000313" key="1">
    <source>
        <dbReference type="EMBL" id="KPM04758.1"/>
    </source>
</evidence>
<dbReference type="VEuPathDB" id="VectorBase:SSCA004210"/>
<reference evidence="1 2" key="1">
    <citation type="journal article" date="2015" name="Parasit. Vectors">
        <title>Draft genome of the scabies mite.</title>
        <authorList>
            <person name="Rider S.D.Jr."/>
            <person name="Morgan M.S."/>
            <person name="Arlian L.G."/>
        </authorList>
    </citation>
    <scope>NUCLEOTIDE SEQUENCE [LARGE SCALE GENOMIC DNA]</scope>
    <source>
        <strain evidence="1">Arlian Lab</strain>
    </source>
</reference>
<dbReference type="OrthoDB" id="6492326at2759"/>
<comment type="caution">
    <text evidence="1">The sequence shown here is derived from an EMBL/GenBank/DDBJ whole genome shotgun (WGS) entry which is preliminary data.</text>
</comment>
<sequence length="172" mass="19951">PKSSITWYINDELAEPRYVKSDDNLEENFNGLQSSSSRLYFFAERNHFHNGMMKVSCVSDMVIQYSMASEEILIGDDLDHNHNQYHHHHHSQYKNSPQTVTDSISKEMPIITGLQQNRRYRPGDIVNLTCISRAKPAPKLSFLINDEEVRKILANLNCILAYYLLFSTDKKN</sequence>
<proteinExistence type="predicted"/>
<organism evidence="1 2">
    <name type="scientific">Sarcoptes scabiei</name>
    <name type="common">Itch mite</name>
    <name type="synonym">Acarus scabiei</name>
    <dbReference type="NCBI Taxonomy" id="52283"/>
    <lineage>
        <taxon>Eukaryota</taxon>
        <taxon>Metazoa</taxon>
        <taxon>Ecdysozoa</taxon>
        <taxon>Arthropoda</taxon>
        <taxon>Chelicerata</taxon>
        <taxon>Arachnida</taxon>
        <taxon>Acari</taxon>
        <taxon>Acariformes</taxon>
        <taxon>Sarcoptiformes</taxon>
        <taxon>Astigmata</taxon>
        <taxon>Psoroptidia</taxon>
        <taxon>Sarcoptoidea</taxon>
        <taxon>Sarcoptidae</taxon>
        <taxon>Sarcoptinae</taxon>
        <taxon>Sarcoptes</taxon>
    </lineage>
</organism>
<name>A0A132A126_SARSC</name>